<accession>A0A7S0HGF3</accession>
<evidence type="ECO:0000256" key="8">
    <source>
        <dbReference type="ARBA" id="ARBA00023136"/>
    </source>
</evidence>
<evidence type="ECO:0000256" key="3">
    <source>
        <dbReference type="ARBA" id="ARBA00022448"/>
    </source>
</evidence>
<name>A0A7S0HGF3_9CRYP</name>
<evidence type="ECO:0000256" key="7">
    <source>
        <dbReference type="ARBA" id="ARBA00022989"/>
    </source>
</evidence>
<keyword evidence="6" id="KW-0029">Amino-acid transport</keyword>
<dbReference type="Pfam" id="PF11700">
    <property type="entry name" value="ATG22"/>
    <property type="match status" value="1"/>
</dbReference>
<dbReference type="InterPro" id="IPR050495">
    <property type="entry name" value="ATG22/LtaA_families"/>
</dbReference>
<dbReference type="PANTHER" id="PTHR23519">
    <property type="entry name" value="AUTOPHAGY-RELATED PROTEIN 22"/>
    <property type="match status" value="1"/>
</dbReference>
<dbReference type="GO" id="GO:0012505">
    <property type="term" value="C:endomembrane system"/>
    <property type="evidence" value="ECO:0007669"/>
    <property type="project" value="UniProtKB-SubCell"/>
</dbReference>
<reference evidence="12" key="1">
    <citation type="submission" date="2021-01" db="EMBL/GenBank/DDBJ databases">
        <authorList>
            <person name="Corre E."/>
            <person name="Pelletier E."/>
            <person name="Niang G."/>
            <person name="Scheremetjew M."/>
            <person name="Finn R."/>
            <person name="Kale V."/>
            <person name="Holt S."/>
            <person name="Cochrane G."/>
            <person name="Meng A."/>
            <person name="Brown T."/>
            <person name="Cohen L."/>
        </authorList>
    </citation>
    <scope>NUCLEOTIDE SEQUENCE</scope>
    <source>
        <strain evidence="12">CCMP325</strain>
    </source>
</reference>
<feature type="transmembrane region" description="Helical" evidence="11">
    <location>
        <begin position="530"/>
        <end position="548"/>
    </location>
</feature>
<evidence type="ECO:0008006" key="13">
    <source>
        <dbReference type="Google" id="ProtNLM"/>
    </source>
</evidence>
<keyword evidence="5 11" id="KW-0812">Transmembrane</keyword>
<feature type="transmembrane region" description="Helical" evidence="11">
    <location>
        <begin position="168"/>
        <end position="187"/>
    </location>
</feature>
<feature type="transmembrane region" description="Helical" evidence="11">
    <location>
        <begin position="194"/>
        <end position="214"/>
    </location>
</feature>
<keyword evidence="4" id="KW-0926">Vacuole</keyword>
<feature type="transmembrane region" description="Helical" evidence="11">
    <location>
        <begin position="220"/>
        <end position="241"/>
    </location>
</feature>
<feature type="transmembrane region" description="Helical" evidence="11">
    <location>
        <begin position="366"/>
        <end position="387"/>
    </location>
</feature>
<dbReference type="Gene3D" id="1.20.1250.20">
    <property type="entry name" value="MFS general substrate transporter like domains"/>
    <property type="match status" value="1"/>
</dbReference>
<evidence type="ECO:0000256" key="10">
    <source>
        <dbReference type="SAM" id="MobiDB-lite"/>
    </source>
</evidence>
<evidence type="ECO:0000256" key="9">
    <source>
        <dbReference type="ARBA" id="ARBA00037813"/>
    </source>
</evidence>
<dbReference type="SUPFAM" id="SSF103473">
    <property type="entry name" value="MFS general substrate transporter"/>
    <property type="match status" value="1"/>
</dbReference>
<comment type="similarity">
    <text evidence="2">Belongs to the ATG22 family.</text>
</comment>
<evidence type="ECO:0000256" key="4">
    <source>
        <dbReference type="ARBA" id="ARBA00022554"/>
    </source>
</evidence>
<evidence type="ECO:0000313" key="12">
    <source>
        <dbReference type="EMBL" id="CAD8475541.1"/>
    </source>
</evidence>
<dbReference type="GO" id="GO:0032974">
    <property type="term" value="P:amino acid transmembrane export from vacuole"/>
    <property type="evidence" value="ECO:0007669"/>
    <property type="project" value="InterPro"/>
</dbReference>
<dbReference type="InterPro" id="IPR024671">
    <property type="entry name" value="Atg22-like"/>
</dbReference>
<feature type="transmembrane region" description="Helical" evidence="11">
    <location>
        <begin position="78"/>
        <end position="100"/>
    </location>
</feature>
<evidence type="ECO:0000256" key="11">
    <source>
        <dbReference type="SAM" id="Phobius"/>
    </source>
</evidence>
<evidence type="ECO:0000256" key="5">
    <source>
        <dbReference type="ARBA" id="ARBA00022692"/>
    </source>
</evidence>
<evidence type="ECO:0000256" key="6">
    <source>
        <dbReference type="ARBA" id="ARBA00022970"/>
    </source>
</evidence>
<protein>
    <recommendedName>
        <fullName evidence="13">Autophagy-related protein</fullName>
    </recommendedName>
</protein>
<comment type="subcellular location">
    <subcellularLocation>
        <location evidence="1">Endomembrane system</location>
        <topology evidence="1">Multi-pass membrane protein</topology>
    </subcellularLocation>
    <subcellularLocation>
        <location evidence="9">Vacuole membrane</location>
    </subcellularLocation>
</comment>
<dbReference type="InterPro" id="IPR036259">
    <property type="entry name" value="MFS_trans_sf"/>
</dbReference>
<dbReference type="CDD" id="cd17483">
    <property type="entry name" value="MFS_Atg22_like"/>
    <property type="match status" value="1"/>
</dbReference>
<keyword evidence="7 11" id="KW-1133">Transmembrane helix</keyword>
<feature type="transmembrane region" description="Helical" evidence="11">
    <location>
        <begin position="430"/>
        <end position="452"/>
    </location>
</feature>
<organism evidence="12">
    <name type="scientific">Hanusia phi</name>
    <dbReference type="NCBI Taxonomy" id="3032"/>
    <lineage>
        <taxon>Eukaryota</taxon>
        <taxon>Cryptophyceae</taxon>
        <taxon>Pyrenomonadales</taxon>
        <taxon>Geminigeraceae</taxon>
        <taxon>Hanusia</taxon>
    </lineage>
</organism>
<gene>
    <name evidence="12" type="ORF">HPHI1048_LOCUS5835</name>
</gene>
<sequence>MEGLETSAEIGKTQPPPDSPPCVEESSKETAAHSIMEIFPHSHSDNYKPMPFFQRLKQEIGLWNTESRERMAWYTYDWANSMFASIAITFFMPLLLASMAKSAAFKQGLIPSCTNCTYESCPLNTHCQMCVIGEGDKYWNGTIWTDLPVRTIPWWPGDVDAFQFATRVVSYSVILQVIIFITIGAIADYERFRYIFFLGFIILGSVTCMLLISVTSSSLYAYAGALVIISNACWGTANVLYNSYLPLIVADHKEVVAANGNRDVWEDIENFMSTLGFMSGYLSGILSTISAIVLVVVMPNNQDLAYKLNIFIAGAWWALFAIVTLRGLKIRKGKPMAGEKYLLFRGWYSTFNSLMHAARYPETFKFLFAWFFYSDSYSTVAQIGVLLAQQQLCMPGSRLAFILIISIVFALLGNWFFLWLQQRFAVGSKAIVTINLCGYLVICIVGMMGFIPGSKIGFKTQAEAYVFALIHGFMVGSIQSFSRTICSDLSVPGRESEFFALFEISNKGSSWLGPLVIGELYRANGNMNYGFLYLFLMIIFPMILFWSVRHEKGMRDVGR</sequence>
<proteinExistence type="inferred from homology"/>
<dbReference type="EMBL" id="HBEO01008388">
    <property type="protein sequence ID" value="CAD8475541.1"/>
    <property type="molecule type" value="Transcribed_RNA"/>
</dbReference>
<keyword evidence="8 11" id="KW-0472">Membrane</keyword>
<evidence type="ECO:0000256" key="1">
    <source>
        <dbReference type="ARBA" id="ARBA00004127"/>
    </source>
</evidence>
<feature type="transmembrane region" description="Helical" evidence="11">
    <location>
        <begin position="399"/>
        <end position="418"/>
    </location>
</feature>
<dbReference type="PANTHER" id="PTHR23519:SF1">
    <property type="entry name" value="AUTOPHAGY-RELATED PROTEIN 22"/>
    <property type="match status" value="1"/>
</dbReference>
<keyword evidence="3" id="KW-0813">Transport</keyword>
<dbReference type="InterPro" id="IPR044738">
    <property type="entry name" value="Atg22"/>
</dbReference>
<dbReference type="GO" id="GO:0005774">
    <property type="term" value="C:vacuolar membrane"/>
    <property type="evidence" value="ECO:0007669"/>
    <property type="project" value="UniProtKB-SubCell"/>
</dbReference>
<feature type="transmembrane region" description="Helical" evidence="11">
    <location>
        <begin position="280"/>
        <end position="298"/>
    </location>
</feature>
<evidence type="ECO:0000256" key="2">
    <source>
        <dbReference type="ARBA" id="ARBA00006978"/>
    </source>
</evidence>
<dbReference type="AlphaFoldDB" id="A0A7S0HGF3"/>
<feature type="transmembrane region" description="Helical" evidence="11">
    <location>
        <begin position="310"/>
        <end position="329"/>
    </location>
</feature>
<feature type="region of interest" description="Disordered" evidence="10">
    <location>
        <begin position="1"/>
        <end position="25"/>
    </location>
</feature>